<feature type="transmembrane region" description="Helical" evidence="1">
    <location>
        <begin position="66"/>
        <end position="84"/>
    </location>
</feature>
<sequence length="121" mass="14057">MKKKTFRKLEVLLHFLTAFILLLKGCDELNRGLYFPGCIILGLAITILVITIYWKKLYIKPKQARIVCYYLEAPALLITSYVLYLENKLFLPDIFFIAAILYPAMGFITSKKFNQIRNTSL</sequence>
<keyword evidence="1" id="KW-1133">Transmembrane helix</keyword>
<name>A0A444HBE1_9FLAO</name>
<feature type="transmembrane region" description="Helical" evidence="1">
    <location>
        <begin position="90"/>
        <end position="108"/>
    </location>
</feature>
<reference evidence="2 3" key="1">
    <citation type="submission" date="2019-01" db="EMBL/GenBank/DDBJ databases">
        <title>Flavobacterium sp. nov.,isolated from freshwater.</title>
        <authorList>
            <person name="Zhang R."/>
            <person name="Du Z.-J."/>
        </authorList>
    </citation>
    <scope>NUCLEOTIDE SEQUENCE [LARGE SCALE GENOMIC DNA]</scope>
    <source>
        <strain evidence="2 3">1E403</strain>
    </source>
</reference>
<keyword evidence="1" id="KW-0472">Membrane</keyword>
<dbReference type="Proteomes" id="UP000287527">
    <property type="component" value="Unassembled WGS sequence"/>
</dbReference>
<proteinExistence type="predicted"/>
<dbReference type="EMBL" id="SBII01000004">
    <property type="protein sequence ID" value="RWX00790.1"/>
    <property type="molecule type" value="Genomic_DNA"/>
</dbReference>
<feature type="transmembrane region" description="Helical" evidence="1">
    <location>
        <begin position="33"/>
        <end position="54"/>
    </location>
</feature>
<evidence type="ECO:0000256" key="1">
    <source>
        <dbReference type="SAM" id="Phobius"/>
    </source>
</evidence>
<protein>
    <submittedName>
        <fullName evidence="2">Uncharacterized protein</fullName>
    </submittedName>
</protein>
<accession>A0A444HBE1</accession>
<keyword evidence="3" id="KW-1185">Reference proteome</keyword>
<dbReference type="RefSeq" id="WP_128389273.1">
    <property type="nucleotide sequence ID" value="NZ_SBII01000004.1"/>
</dbReference>
<evidence type="ECO:0000313" key="3">
    <source>
        <dbReference type="Proteomes" id="UP000287527"/>
    </source>
</evidence>
<organism evidence="2 3">
    <name type="scientific">Flavobacterium cerinum</name>
    <dbReference type="NCBI Taxonomy" id="2502784"/>
    <lineage>
        <taxon>Bacteria</taxon>
        <taxon>Pseudomonadati</taxon>
        <taxon>Bacteroidota</taxon>
        <taxon>Flavobacteriia</taxon>
        <taxon>Flavobacteriales</taxon>
        <taxon>Flavobacteriaceae</taxon>
        <taxon>Flavobacterium</taxon>
    </lineage>
</organism>
<dbReference type="AlphaFoldDB" id="A0A444HBE1"/>
<dbReference type="OrthoDB" id="1363228at2"/>
<gene>
    <name evidence="2" type="ORF">EPI11_07150</name>
</gene>
<evidence type="ECO:0000313" key="2">
    <source>
        <dbReference type="EMBL" id="RWX00790.1"/>
    </source>
</evidence>
<comment type="caution">
    <text evidence="2">The sequence shown here is derived from an EMBL/GenBank/DDBJ whole genome shotgun (WGS) entry which is preliminary data.</text>
</comment>
<keyword evidence="1" id="KW-0812">Transmembrane</keyword>